<gene>
    <name evidence="1" type="ORF">NYR02_04080</name>
</gene>
<comment type="caution">
    <text evidence="1">The sequence shown here is derived from an EMBL/GenBank/DDBJ whole genome shotgun (WGS) entry which is preliminary data.</text>
</comment>
<protein>
    <submittedName>
        <fullName evidence="1">Uncharacterized protein</fullName>
    </submittedName>
</protein>
<reference evidence="1" key="1">
    <citation type="journal article" date="2022" name="Front. Microbiol.">
        <title>Genome-based taxonomic rearrangement of Oceanobacter-related bacteria including the description of Thalassolituus hydrocarbonoclasticus sp. nov. and Thalassolituus pacificus sp. nov. and emended description of the genus Thalassolituus.</title>
        <authorList>
            <person name="Dong C."/>
            <person name="Wei L."/>
            <person name="Wang J."/>
            <person name="Lai Q."/>
            <person name="Huang Z."/>
            <person name="Shao Z."/>
        </authorList>
    </citation>
    <scope>NUCLEOTIDE SEQUENCE</scope>
    <source>
        <strain evidence="1">59MF3M-4</strain>
    </source>
</reference>
<dbReference type="Proteomes" id="UP001147830">
    <property type="component" value="Unassembled WGS sequence"/>
</dbReference>
<reference evidence="1" key="2">
    <citation type="submission" date="2022-08" db="EMBL/GenBank/DDBJ databases">
        <authorList>
            <person name="Dong C."/>
        </authorList>
    </citation>
    <scope>NUCLEOTIDE SEQUENCE</scope>
    <source>
        <strain evidence="1">59MF3M-4</strain>
    </source>
</reference>
<dbReference type="AlphaFoldDB" id="A0A9X2WDD6"/>
<keyword evidence="2" id="KW-1185">Reference proteome</keyword>
<evidence type="ECO:0000313" key="1">
    <source>
        <dbReference type="EMBL" id="MCT7358199.1"/>
    </source>
</evidence>
<organism evidence="1 2">
    <name type="scientific">Thalassolituus pacificus</name>
    <dbReference type="NCBI Taxonomy" id="2975440"/>
    <lineage>
        <taxon>Bacteria</taxon>
        <taxon>Pseudomonadati</taxon>
        <taxon>Pseudomonadota</taxon>
        <taxon>Gammaproteobacteria</taxon>
        <taxon>Oceanospirillales</taxon>
        <taxon>Oceanospirillaceae</taxon>
        <taxon>Thalassolituus</taxon>
    </lineage>
</organism>
<dbReference type="EMBL" id="JAOANI010000012">
    <property type="protein sequence ID" value="MCT7358199.1"/>
    <property type="molecule type" value="Genomic_DNA"/>
</dbReference>
<name>A0A9X2WDD6_9GAMM</name>
<sequence>MTMTIEVKRRAVFTVLQETLQGDGLWRAMWRWQNHYAQKSQFELNGFLSDCKDIPEVAQNRSHLYRQLIGILMDSSAQLQPDPMNDMLRYQSAQAESGSLDEMELFQQPDWSDVYSSVLTTLFGQLRSDTVRVVKRYAMEQSLRHNISQELAYAFNLWGDGKHALVVASAPLSDLKRLLNFIYIGVCECLGPVDADRILSLSIRTANEINQNPATDPRQLLEK</sequence>
<evidence type="ECO:0000313" key="2">
    <source>
        <dbReference type="Proteomes" id="UP001147830"/>
    </source>
</evidence>
<proteinExistence type="predicted"/>
<accession>A0A9X2WDD6</accession>
<dbReference type="RefSeq" id="WP_260975119.1">
    <property type="nucleotide sequence ID" value="NZ_JAOANI010000012.1"/>
</dbReference>